<evidence type="ECO:0000256" key="11">
    <source>
        <dbReference type="ARBA" id="ARBA00033098"/>
    </source>
</evidence>
<evidence type="ECO:0000313" key="17">
    <source>
        <dbReference type="EMBL" id="KAG5445866.1"/>
    </source>
</evidence>
<evidence type="ECO:0000256" key="12">
    <source>
        <dbReference type="PIRSR" id="PIRSR601286-50"/>
    </source>
</evidence>
<dbReference type="InterPro" id="IPR049162">
    <property type="entry name" value="GH59_C"/>
</dbReference>
<evidence type="ECO:0000313" key="18">
    <source>
        <dbReference type="Proteomes" id="UP000286415"/>
    </source>
</evidence>
<evidence type="ECO:0000256" key="8">
    <source>
        <dbReference type="ARBA" id="ARBA00023157"/>
    </source>
</evidence>
<dbReference type="InterPro" id="IPR049161">
    <property type="entry name" value="GH59_cat"/>
</dbReference>
<dbReference type="Pfam" id="PF17387">
    <property type="entry name" value="Glyco_hydro_59M"/>
    <property type="match status" value="1"/>
</dbReference>
<dbReference type="GO" id="GO:0005764">
    <property type="term" value="C:lysosome"/>
    <property type="evidence" value="ECO:0007669"/>
    <property type="project" value="TreeGrafter"/>
</dbReference>
<dbReference type="Proteomes" id="UP000286415">
    <property type="component" value="Unassembled WGS sequence"/>
</dbReference>
<feature type="active site" description="Proton donor/acceptor" evidence="12">
    <location>
        <position position="171"/>
    </location>
</feature>
<reference evidence="17 18" key="1">
    <citation type="journal article" date="2018" name="Biotechnol. Adv.">
        <title>Improved genomic resources and new bioinformatic workflow for the carcinogenic parasite Clonorchis sinensis: Biotechnological implications.</title>
        <authorList>
            <person name="Wang D."/>
            <person name="Korhonen P.K."/>
            <person name="Gasser R.B."/>
            <person name="Young N.D."/>
        </authorList>
    </citation>
    <scope>NUCLEOTIDE SEQUENCE [LARGE SCALE GENOMIC DNA]</scope>
    <source>
        <strain evidence="17">Cs-k2</strain>
    </source>
</reference>
<dbReference type="GO" id="GO:0006683">
    <property type="term" value="P:galactosylceramide catabolic process"/>
    <property type="evidence" value="ECO:0007669"/>
    <property type="project" value="InterPro"/>
</dbReference>
<accession>A0A8T1MAJ8</accession>
<evidence type="ECO:0000256" key="10">
    <source>
        <dbReference type="ARBA" id="ARBA00023295"/>
    </source>
</evidence>
<evidence type="ECO:0000256" key="3">
    <source>
        <dbReference type="ARBA" id="ARBA00022729"/>
    </source>
</evidence>
<dbReference type="Pfam" id="PF21708">
    <property type="entry name" value="Glyco_hydro_59_C"/>
    <property type="match status" value="1"/>
</dbReference>
<dbReference type="InterPro" id="IPR013785">
    <property type="entry name" value="Aldolase_TIM"/>
</dbReference>
<sequence>MLYTPVVLLTFVLCTKSDIIVAPDGQLGRKFEGIGAISGGGATSKLLPNYNETRLREILDYLFKPNYAASLTQLKVEIGGDSQSTEGTEASHMHTEMDLDCGRGYESWLVKRAKEINPGIEIHGLPWTFPGWLGQNPYQFPEKTADYITKWVNCMKQNFNVDVDYIGIWNERPYDVQYIKILRQTLDSAGYNNVKIIASDDKWQIVKSVQTDSDLRKAIYAIGAHYPGTNSNDAAKSLNMPLWASEDYSTFNDDVGSGCWARILNQNYVNGLMTSTIAWNLIASYADKLPYPKCSLMTANEPWSGHYTVNGPIWVTAHTTQFTKPGWYYLGHGTGVGHLPEGGSYVSLVSPDRNDLTIIVETMSHDHSLCIRPSLPHYTVVPQNVTFMLTGEKFSGNRSLHVYRTKLEFVGGKKSEYFNYLGGIEIVNNRFTLPLDIDELYTLSTIKAAENVYPKPPPSTPFVLPYVDNFQVRNSEKVREPEYLTPQVGYFELIPDPQQLATGITILQQMPLVQPIDWCNVGENPIAVMGYSNDWVNMTVKSTVMMPSENKTQSIFVAARVQYGGCNCFATAGIFAWLDFLKGQYRLTSDLTGSKWLASGPVTLLMDRWYTLELKVEGIKATMLLNSEELDEVDGIPVIHPGFVALGCEGFGNARYANFAVDRLPG</sequence>
<keyword evidence="6" id="KW-0442">Lipid degradation</keyword>
<feature type="domain" description="Glycosyl hydrolase family 59 central" evidence="15">
    <location>
        <begin position="334"/>
        <end position="449"/>
    </location>
</feature>
<organism evidence="17 18">
    <name type="scientific">Clonorchis sinensis</name>
    <name type="common">Chinese liver fluke</name>
    <dbReference type="NCBI Taxonomy" id="79923"/>
    <lineage>
        <taxon>Eukaryota</taxon>
        <taxon>Metazoa</taxon>
        <taxon>Spiralia</taxon>
        <taxon>Lophotrochozoa</taxon>
        <taxon>Platyhelminthes</taxon>
        <taxon>Trematoda</taxon>
        <taxon>Digenea</taxon>
        <taxon>Opisthorchiida</taxon>
        <taxon>Opisthorchiata</taxon>
        <taxon>Opisthorchiidae</taxon>
        <taxon>Clonorchis</taxon>
    </lineage>
</organism>
<protein>
    <recommendedName>
        <fullName evidence="2">galactosylceramidase</fullName>
        <ecNumber evidence="2">3.2.1.46</ecNumber>
    </recommendedName>
    <alternativeName>
        <fullName evidence="11">Galactosylceramidase</fullName>
    </alternativeName>
</protein>
<comment type="caution">
    <text evidence="17">The sequence shown here is derived from an EMBL/GenBank/DDBJ whole genome shotgun (WGS) entry which is preliminary data.</text>
</comment>
<dbReference type="OrthoDB" id="440760at2759"/>
<comment type="similarity">
    <text evidence="1">Belongs to the glycosyl hydrolase 59 family.</text>
</comment>
<keyword evidence="9" id="KW-0325">Glycoprotein</keyword>
<proteinExistence type="inferred from homology"/>
<dbReference type="InterPro" id="IPR035394">
    <property type="entry name" value="Glyco_hydro_59_dom"/>
</dbReference>
<feature type="chain" id="PRO_5035728623" description="galactosylceramidase" evidence="13">
    <location>
        <begin position="18"/>
        <end position="666"/>
    </location>
</feature>
<feature type="domain" description="Glycosyl hydrolase family 59 catalytic" evidence="14">
    <location>
        <begin position="31"/>
        <end position="321"/>
    </location>
</feature>
<name>A0A8T1MAJ8_CLOSI</name>
<evidence type="ECO:0000259" key="16">
    <source>
        <dbReference type="Pfam" id="PF21708"/>
    </source>
</evidence>
<dbReference type="Gene3D" id="3.20.20.80">
    <property type="entry name" value="Glycosidases"/>
    <property type="match status" value="1"/>
</dbReference>
<dbReference type="FunFam" id="3.20.20.80:FF:000026">
    <property type="entry name" value="galactocerebrosidase precursor"/>
    <property type="match status" value="1"/>
</dbReference>
<evidence type="ECO:0000256" key="7">
    <source>
        <dbReference type="ARBA" id="ARBA00023098"/>
    </source>
</evidence>
<keyword evidence="18" id="KW-1185">Reference proteome</keyword>
<gene>
    <name evidence="17" type="ORF">CSKR_111989</name>
</gene>
<dbReference type="InterPro" id="IPR001286">
    <property type="entry name" value="Glyco_hydro_59"/>
</dbReference>
<feature type="signal peptide" evidence="13">
    <location>
        <begin position="1"/>
        <end position="17"/>
    </location>
</feature>
<keyword evidence="7" id="KW-0443">Lipid metabolism</keyword>
<dbReference type="Gene3D" id="2.60.120.560">
    <property type="entry name" value="Exo-inulinase, domain 1"/>
    <property type="match status" value="1"/>
</dbReference>
<dbReference type="PANTHER" id="PTHR15172">
    <property type="entry name" value="GALACTOCEREBROSIDASE"/>
    <property type="match status" value="1"/>
</dbReference>
<dbReference type="GO" id="GO:0016020">
    <property type="term" value="C:membrane"/>
    <property type="evidence" value="ECO:0007669"/>
    <property type="project" value="GOC"/>
</dbReference>
<keyword evidence="5" id="KW-0746">Sphingolipid metabolism</keyword>
<dbReference type="GO" id="GO:0004336">
    <property type="term" value="F:galactosylceramidase activity"/>
    <property type="evidence" value="ECO:0007669"/>
    <property type="project" value="UniProtKB-EC"/>
</dbReference>
<evidence type="ECO:0000256" key="6">
    <source>
        <dbReference type="ARBA" id="ARBA00022963"/>
    </source>
</evidence>
<feature type="domain" description="Glycosyl hydrolase family 59 C-terminal lectin" evidence="16">
    <location>
        <begin position="487"/>
        <end position="663"/>
    </location>
</feature>
<evidence type="ECO:0000256" key="9">
    <source>
        <dbReference type="ARBA" id="ARBA00023180"/>
    </source>
</evidence>
<dbReference type="Pfam" id="PF02057">
    <property type="entry name" value="Glyco_hydro_59"/>
    <property type="match status" value="1"/>
</dbReference>
<dbReference type="PANTHER" id="PTHR15172:SF1">
    <property type="entry name" value="GALACTOCEREBROSIDASE"/>
    <property type="match status" value="1"/>
</dbReference>
<evidence type="ECO:0000256" key="13">
    <source>
        <dbReference type="SAM" id="SignalP"/>
    </source>
</evidence>
<evidence type="ECO:0000256" key="2">
    <source>
        <dbReference type="ARBA" id="ARBA00012657"/>
    </source>
</evidence>
<dbReference type="InterPro" id="IPR017853">
    <property type="entry name" value="GH"/>
</dbReference>
<keyword evidence="4" id="KW-0378">Hydrolase</keyword>
<keyword evidence="3 13" id="KW-0732">Signal</keyword>
<dbReference type="AlphaFoldDB" id="A0A8T1MAJ8"/>
<dbReference type="EC" id="3.2.1.46" evidence="2"/>
<evidence type="ECO:0000259" key="14">
    <source>
        <dbReference type="Pfam" id="PF02057"/>
    </source>
</evidence>
<keyword evidence="10" id="KW-0326">Glycosidase</keyword>
<dbReference type="EMBL" id="NIRI02000056">
    <property type="protein sequence ID" value="KAG5445866.1"/>
    <property type="molecule type" value="Genomic_DNA"/>
</dbReference>
<dbReference type="PRINTS" id="PR00850">
    <property type="entry name" value="GLHYDRLASE59"/>
</dbReference>
<keyword evidence="8" id="KW-1015">Disulfide bond</keyword>
<dbReference type="SUPFAM" id="SSF51445">
    <property type="entry name" value="(Trans)glycosidases"/>
    <property type="match status" value="1"/>
</dbReference>
<dbReference type="Gene3D" id="3.20.20.70">
    <property type="entry name" value="Aldolase class I"/>
    <property type="match status" value="1"/>
</dbReference>
<evidence type="ECO:0000256" key="1">
    <source>
        <dbReference type="ARBA" id="ARBA00005637"/>
    </source>
</evidence>
<feature type="active site" description="Nucleophile" evidence="12">
    <location>
        <position position="246"/>
    </location>
</feature>
<evidence type="ECO:0000259" key="15">
    <source>
        <dbReference type="Pfam" id="PF17387"/>
    </source>
</evidence>
<evidence type="ECO:0000256" key="5">
    <source>
        <dbReference type="ARBA" id="ARBA00022919"/>
    </source>
</evidence>
<reference evidence="17 18" key="2">
    <citation type="journal article" date="2021" name="Genomics">
        <title>High-quality reference genome for Clonorchis sinensis.</title>
        <authorList>
            <person name="Young N.D."/>
            <person name="Stroehlein A.J."/>
            <person name="Kinkar L."/>
            <person name="Wang T."/>
            <person name="Sohn W.M."/>
            <person name="Chang B.C.H."/>
            <person name="Kaur P."/>
            <person name="Weisz D."/>
            <person name="Dudchenko O."/>
            <person name="Aiden E.L."/>
            <person name="Korhonen P.K."/>
            <person name="Gasser R.B."/>
        </authorList>
    </citation>
    <scope>NUCLEOTIDE SEQUENCE [LARGE SCALE GENOMIC DNA]</scope>
    <source>
        <strain evidence="17">Cs-k2</strain>
    </source>
</reference>
<evidence type="ECO:0000256" key="4">
    <source>
        <dbReference type="ARBA" id="ARBA00022801"/>
    </source>
</evidence>